<dbReference type="Pfam" id="PF12704">
    <property type="entry name" value="MacB_PCD"/>
    <property type="match status" value="2"/>
</dbReference>
<evidence type="ECO:0000256" key="5">
    <source>
        <dbReference type="ARBA" id="ARBA00023136"/>
    </source>
</evidence>
<dbReference type="GO" id="GO:0005886">
    <property type="term" value="C:plasma membrane"/>
    <property type="evidence" value="ECO:0007669"/>
    <property type="project" value="UniProtKB-SubCell"/>
</dbReference>
<dbReference type="OrthoDB" id="6277143at2"/>
<evidence type="ECO:0000256" key="6">
    <source>
        <dbReference type="ARBA" id="ARBA00038076"/>
    </source>
</evidence>
<feature type="domain" description="ABC3 transporter permease C-terminal" evidence="8">
    <location>
        <begin position="705"/>
        <end position="818"/>
    </location>
</feature>
<evidence type="ECO:0000259" key="9">
    <source>
        <dbReference type="Pfam" id="PF12704"/>
    </source>
</evidence>
<feature type="domain" description="MacB-like periplasmic core" evidence="9">
    <location>
        <begin position="22"/>
        <end position="237"/>
    </location>
</feature>
<feature type="transmembrane region" description="Helical" evidence="7">
    <location>
        <begin position="789"/>
        <end position="808"/>
    </location>
</feature>
<keyword evidence="5 7" id="KW-0472">Membrane</keyword>
<dbReference type="InterPro" id="IPR025857">
    <property type="entry name" value="MacB_PCD"/>
</dbReference>
<keyword evidence="4 7" id="KW-1133">Transmembrane helix</keyword>
<dbReference type="PANTHER" id="PTHR30572">
    <property type="entry name" value="MEMBRANE COMPONENT OF TRANSPORTER-RELATED"/>
    <property type="match status" value="1"/>
</dbReference>
<proteinExistence type="inferred from homology"/>
<feature type="transmembrane region" description="Helical" evidence="7">
    <location>
        <begin position="20"/>
        <end position="43"/>
    </location>
</feature>
<dbReference type="AlphaFoldDB" id="A0A841JUJ8"/>
<keyword evidence="2" id="KW-1003">Cell membrane</keyword>
<evidence type="ECO:0000256" key="3">
    <source>
        <dbReference type="ARBA" id="ARBA00022692"/>
    </source>
</evidence>
<keyword evidence="3 7" id="KW-0812">Transmembrane</keyword>
<feature type="transmembrane region" description="Helical" evidence="7">
    <location>
        <begin position="698"/>
        <end position="722"/>
    </location>
</feature>
<accession>A0A841JUJ8</accession>
<feature type="domain" description="MacB-like periplasmic core" evidence="9">
    <location>
        <begin position="479"/>
        <end position="634"/>
    </location>
</feature>
<organism evidence="10 11">
    <name type="scientific">Silvibacterium bohemicum</name>
    <dbReference type="NCBI Taxonomy" id="1577686"/>
    <lineage>
        <taxon>Bacteria</taxon>
        <taxon>Pseudomonadati</taxon>
        <taxon>Acidobacteriota</taxon>
        <taxon>Terriglobia</taxon>
        <taxon>Terriglobales</taxon>
        <taxon>Acidobacteriaceae</taxon>
        <taxon>Silvibacterium</taxon>
    </lineage>
</organism>
<gene>
    <name evidence="10" type="ORF">HNQ77_001373</name>
</gene>
<evidence type="ECO:0000259" key="8">
    <source>
        <dbReference type="Pfam" id="PF02687"/>
    </source>
</evidence>
<dbReference type="RefSeq" id="WP_050062304.1">
    <property type="nucleotide sequence ID" value="NZ_JACHEK010000002.1"/>
</dbReference>
<evidence type="ECO:0000313" key="11">
    <source>
        <dbReference type="Proteomes" id="UP000538666"/>
    </source>
</evidence>
<dbReference type="Pfam" id="PF02687">
    <property type="entry name" value="FtsX"/>
    <property type="match status" value="2"/>
</dbReference>
<comment type="caution">
    <text evidence="10">The sequence shown here is derived from an EMBL/GenBank/DDBJ whole genome shotgun (WGS) entry which is preliminary data.</text>
</comment>
<comment type="subcellular location">
    <subcellularLocation>
        <location evidence="1">Cell membrane</location>
        <topology evidence="1">Multi-pass membrane protein</topology>
    </subcellularLocation>
</comment>
<protein>
    <submittedName>
        <fullName evidence="10">Putative permease</fullName>
    </submittedName>
</protein>
<dbReference type="InterPro" id="IPR003838">
    <property type="entry name" value="ABC3_permease_C"/>
</dbReference>
<evidence type="ECO:0000256" key="1">
    <source>
        <dbReference type="ARBA" id="ARBA00004651"/>
    </source>
</evidence>
<feature type="transmembrane region" description="Helical" evidence="7">
    <location>
        <begin position="754"/>
        <end position="777"/>
    </location>
</feature>
<feature type="transmembrane region" description="Helical" evidence="7">
    <location>
        <begin position="336"/>
        <end position="357"/>
    </location>
</feature>
<comment type="similarity">
    <text evidence="6">Belongs to the ABC-4 integral membrane protein family.</text>
</comment>
<dbReference type="NCBIfam" id="TIGR03434">
    <property type="entry name" value="ADOP"/>
    <property type="match status" value="1"/>
</dbReference>
<dbReference type="Proteomes" id="UP000538666">
    <property type="component" value="Unassembled WGS sequence"/>
</dbReference>
<dbReference type="InterPro" id="IPR050250">
    <property type="entry name" value="Macrolide_Exporter_MacB"/>
</dbReference>
<dbReference type="EMBL" id="JACHEK010000002">
    <property type="protein sequence ID" value="MBB6143429.1"/>
    <property type="molecule type" value="Genomic_DNA"/>
</dbReference>
<name>A0A841JUJ8_9BACT</name>
<sequence length="825" mass="89688">MALLSDHLKQVLRRLGRAPLFTAITLLTLAVGVGANTVIFSVVEGVLLKPLPYPHPEQLIGVWHTAPGIGLKELNMAPSIYFIDREQSTTLQDIGVYGGDSFNVTGTGQPDHVRGLDVTDGTLPILGVRPALGHLFTRKDDSPGSPETVLISYGYWQRKFGGSSSVIGRSITADGRPREIIGVLPQGFHFLDWQDADIVAPFQWDRGKIKLGNFSQRAIARLRPGVTMAQASADMARLLPVVLRSFPSPEGFSITIFEKARISPNLRPLKQDVVGDVGKVLWVLMGSIALVLLVACANVANLLLVRVEGRRQELAIRSALGAAWTRIAGELLFESIVLGVAGSLIGLAFAYGALRILVATAPTGLPRIHEIGIDLPVLLFTMGLALFTSLLIGSIPVIKYAGASVNSSLREGGRALSQSRERHRARKALVIVQVALALVLLICSGLMIRTFHALMHVSPGFDSPDSVQSFRFYIPDTQIPDKDRDRIVHMQQAILDKLAAIPGVSAAALSSAVPMDDSDTNDVLFAEDHMQSEAELPPIRRFKFVSPGSFATLGTKLVAGRDLTWTDEYQKLPVAIISENFARQYWHDPRSALGKRIRVATTDDWREIVGVAQNVHDNGVDQPAPSTVYWPIMQNNFEGQKEMVQRGIAFVLRSPRAGSRTFMDEVQQRVWSIDPDVPLADVTTLGELYTKSMARTSFTLVMLSVAGAMALLLGIVGIYGVISYSVSQRTREIGIRMALGAQRKTLTGMFVRQGLWLTCIGVACGLVVAFVTMRLMSSLLFNVSPVDPVTYASITGCVVATAYLACYLPARRAATVDPVDALRSE</sequence>
<feature type="transmembrane region" description="Helical" evidence="7">
    <location>
        <begin position="428"/>
        <end position="448"/>
    </location>
</feature>
<feature type="transmembrane region" description="Helical" evidence="7">
    <location>
        <begin position="280"/>
        <end position="304"/>
    </location>
</feature>
<evidence type="ECO:0000313" key="10">
    <source>
        <dbReference type="EMBL" id="MBB6143429.1"/>
    </source>
</evidence>
<dbReference type="PANTHER" id="PTHR30572:SF4">
    <property type="entry name" value="ABC TRANSPORTER PERMEASE YTRF"/>
    <property type="match status" value="1"/>
</dbReference>
<feature type="transmembrane region" description="Helical" evidence="7">
    <location>
        <begin position="377"/>
        <end position="398"/>
    </location>
</feature>
<dbReference type="InterPro" id="IPR017800">
    <property type="entry name" value="ADOP"/>
</dbReference>
<evidence type="ECO:0000256" key="7">
    <source>
        <dbReference type="SAM" id="Phobius"/>
    </source>
</evidence>
<evidence type="ECO:0000256" key="2">
    <source>
        <dbReference type="ARBA" id="ARBA00022475"/>
    </source>
</evidence>
<reference evidence="10 11" key="1">
    <citation type="submission" date="2020-08" db="EMBL/GenBank/DDBJ databases">
        <title>Genomic Encyclopedia of Type Strains, Phase IV (KMG-IV): sequencing the most valuable type-strain genomes for metagenomic binning, comparative biology and taxonomic classification.</title>
        <authorList>
            <person name="Goeker M."/>
        </authorList>
    </citation>
    <scope>NUCLEOTIDE SEQUENCE [LARGE SCALE GENOMIC DNA]</scope>
    <source>
        <strain evidence="10 11">DSM 103733</strain>
    </source>
</reference>
<keyword evidence="11" id="KW-1185">Reference proteome</keyword>
<evidence type="ECO:0000256" key="4">
    <source>
        <dbReference type="ARBA" id="ARBA00022989"/>
    </source>
</evidence>
<dbReference type="GO" id="GO:0022857">
    <property type="term" value="F:transmembrane transporter activity"/>
    <property type="evidence" value="ECO:0007669"/>
    <property type="project" value="TreeGrafter"/>
</dbReference>
<feature type="domain" description="ABC3 transporter permease C-terminal" evidence="8">
    <location>
        <begin position="288"/>
        <end position="403"/>
    </location>
</feature>